<feature type="transmembrane region" description="Helical" evidence="6">
    <location>
        <begin position="32"/>
        <end position="53"/>
    </location>
</feature>
<dbReference type="Pfam" id="PF01292">
    <property type="entry name" value="Ni_hydr_CYTB"/>
    <property type="match status" value="1"/>
</dbReference>
<dbReference type="Proteomes" id="UP000286680">
    <property type="component" value="Unassembled WGS sequence"/>
</dbReference>
<comment type="subcellular location">
    <subcellularLocation>
        <location evidence="1">Cell membrane</location>
        <topology evidence="1">Multi-pass membrane protein</topology>
    </subcellularLocation>
</comment>
<keyword evidence="5 6" id="KW-0472">Membrane</keyword>
<evidence type="ECO:0000256" key="2">
    <source>
        <dbReference type="ARBA" id="ARBA00022475"/>
    </source>
</evidence>
<dbReference type="GO" id="GO:0005886">
    <property type="term" value="C:plasma membrane"/>
    <property type="evidence" value="ECO:0007669"/>
    <property type="project" value="UniProtKB-SubCell"/>
</dbReference>
<dbReference type="InterPro" id="IPR016174">
    <property type="entry name" value="Di-haem_cyt_TM"/>
</dbReference>
<feature type="domain" description="Cytochrome b561 bacterial/Ni-hydrogenase" evidence="7">
    <location>
        <begin position="4"/>
        <end position="165"/>
    </location>
</feature>
<name>A0AA94JEF0_9GAMM</name>
<evidence type="ECO:0000256" key="6">
    <source>
        <dbReference type="SAM" id="Phobius"/>
    </source>
</evidence>
<feature type="transmembrane region" description="Helical" evidence="6">
    <location>
        <begin position="7"/>
        <end position="26"/>
    </location>
</feature>
<evidence type="ECO:0000256" key="3">
    <source>
        <dbReference type="ARBA" id="ARBA00022692"/>
    </source>
</evidence>
<dbReference type="Gene3D" id="1.20.950.20">
    <property type="entry name" value="Transmembrane di-heme cytochromes, Chain C"/>
    <property type="match status" value="1"/>
</dbReference>
<feature type="transmembrane region" description="Helical" evidence="6">
    <location>
        <begin position="131"/>
        <end position="153"/>
    </location>
</feature>
<comment type="caution">
    <text evidence="8">The sequence shown here is derived from an EMBL/GenBank/DDBJ whole genome shotgun (WGS) entry which is preliminary data.</text>
</comment>
<protein>
    <submittedName>
        <fullName evidence="8">Cytochrome B</fullName>
    </submittedName>
</protein>
<organism evidence="8 9">
    <name type="scientific">Idiomarina aquatica</name>
    <dbReference type="NCBI Taxonomy" id="1327752"/>
    <lineage>
        <taxon>Bacteria</taxon>
        <taxon>Pseudomonadati</taxon>
        <taxon>Pseudomonadota</taxon>
        <taxon>Gammaproteobacteria</taxon>
        <taxon>Alteromonadales</taxon>
        <taxon>Idiomarinaceae</taxon>
        <taxon>Idiomarina</taxon>
    </lineage>
</organism>
<dbReference type="EMBL" id="PIPS01000001">
    <property type="protein sequence ID" value="RUO45799.1"/>
    <property type="molecule type" value="Genomic_DNA"/>
</dbReference>
<keyword evidence="3 6" id="KW-0812">Transmembrane</keyword>
<dbReference type="SUPFAM" id="SSF81342">
    <property type="entry name" value="Transmembrane di-heme cytochromes"/>
    <property type="match status" value="1"/>
</dbReference>
<keyword evidence="2" id="KW-1003">Cell membrane</keyword>
<dbReference type="PANTHER" id="PTHR30485:SF2">
    <property type="entry name" value="BLL0597 PROTEIN"/>
    <property type="match status" value="1"/>
</dbReference>
<accession>A0AA94JEF0</accession>
<evidence type="ECO:0000313" key="8">
    <source>
        <dbReference type="EMBL" id="RUO45799.1"/>
    </source>
</evidence>
<evidence type="ECO:0000313" key="9">
    <source>
        <dbReference type="Proteomes" id="UP000286680"/>
    </source>
</evidence>
<dbReference type="GO" id="GO:0020037">
    <property type="term" value="F:heme binding"/>
    <property type="evidence" value="ECO:0007669"/>
    <property type="project" value="TreeGrafter"/>
</dbReference>
<gene>
    <name evidence="8" type="ORF">CWE23_06235</name>
</gene>
<evidence type="ECO:0000256" key="1">
    <source>
        <dbReference type="ARBA" id="ARBA00004651"/>
    </source>
</evidence>
<dbReference type="AlphaFoldDB" id="A0AA94JEF0"/>
<proteinExistence type="predicted"/>
<dbReference type="InterPro" id="IPR051542">
    <property type="entry name" value="Hydrogenase_cytochrome"/>
</dbReference>
<keyword evidence="4 6" id="KW-1133">Transmembrane helix</keyword>
<evidence type="ECO:0000256" key="4">
    <source>
        <dbReference type="ARBA" id="ARBA00022989"/>
    </source>
</evidence>
<keyword evidence="9" id="KW-1185">Reference proteome</keyword>
<reference evidence="9" key="1">
    <citation type="journal article" date="2018" name="Front. Microbiol.">
        <title>Genome-Based Analysis Reveals the Taxonomy and Diversity of the Family Idiomarinaceae.</title>
        <authorList>
            <person name="Liu Y."/>
            <person name="Lai Q."/>
            <person name="Shao Z."/>
        </authorList>
    </citation>
    <scope>NUCLEOTIDE SEQUENCE [LARGE SCALE GENOMIC DNA]</scope>
    <source>
        <strain evidence="9">SN-14</strain>
    </source>
</reference>
<sequence>MVIWDAFIRGYHWLIVIAFVLNYFILEPGDTVHQWVGYSAVTLVILRILWGVIGPRRALLSDFFPTPKRIAEHVQHLRRRQLPQRQGHNALGGLLIWVFWLLFLGQGFTGYLLEETDRFFGSSVVENIHEWLAHSLFAGVLIHLVAVIVVSWWGRIQLLRPMLTGKRQIRSEDD</sequence>
<dbReference type="GO" id="GO:0022904">
    <property type="term" value="P:respiratory electron transport chain"/>
    <property type="evidence" value="ECO:0007669"/>
    <property type="project" value="InterPro"/>
</dbReference>
<evidence type="ECO:0000256" key="5">
    <source>
        <dbReference type="ARBA" id="ARBA00023136"/>
    </source>
</evidence>
<dbReference type="InterPro" id="IPR011577">
    <property type="entry name" value="Cyt_b561_bac/Ni-Hgenase"/>
</dbReference>
<feature type="transmembrane region" description="Helical" evidence="6">
    <location>
        <begin position="89"/>
        <end position="111"/>
    </location>
</feature>
<evidence type="ECO:0000259" key="7">
    <source>
        <dbReference type="Pfam" id="PF01292"/>
    </source>
</evidence>
<dbReference type="GO" id="GO:0009055">
    <property type="term" value="F:electron transfer activity"/>
    <property type="evidence" value="ECO:0007669"/>
    <property type="project" value="InterPro"/>
</dbReference>
<dbReference type="PANTHER" id="PTHR30485">
    <property type="entry name" value="NI/FE-HYDROGENASE 1 B-TYPE CYTOCHROME SUBUNIT"/>
    <property type="match status" value="1"/>
</dbReference>